<proteinExistence type="predicted"/>
<dbReference type="EMBL" id="NIVC01001811">
    <property type="protein sequence ID" value="PAA63834.1"/>
    <property type="molecule type" value="Genomic_DNA"/>
</dbReference>
<dbReference type="AlphaFoldDB" id="A0A267H632"/>
<sequence length="95" mass="10441">MTRRMTSCSNFVNDFTATFCAPLNCRTGGRCPTPIRRVGCDGAGGWGNGLDGCPILDLVDQKKKKIWQTSVAVYLKSVLRNQGKSSRQCKDVNQI</sequence>
<organism evidence="2 3">
    <name type="scientific">Macrostomum lignano</name>
    <dbReference type="NCBI Taxonomy" id="282301"/>
    <lineage>
        <taxon>Eukaryota</taxon>
        <taxon>Metazoa</taxon>
        <taxon>Spiralia</taxon>
        <taxon>Lophotrochozoa</taxon>
        <taxon>Platyhelminthes</taxon>
        <taxon>Rhabditophora</taxon>
        <taxon>Macrostomorpha</taxon>
        <taxon>Macrostomida</taxon>
        <taxon>Macrostomidae</taxon>
        <taxon>Macrostomum</taxon>
    </lineage>
</organism>
<accession>A0A267H632</accession>
<comment type="caution">
    <text evidence="2">The sequence shown here is derived from an EMBL/GenBank/DDBJ whole genome shotgun (WGS) entry which is preliminary data.</text>
</comment>
<reference evidence="2 3" key="1">
    <citation type="submission" date="2017-06" db="EMBL/GenBank/DDBJ databases">
        <title>A platform for efficient transgenesis in Macrostomum lignano, a flatworm model organism for stem cell research.</title>
        <authorList>
            <person name="Berezikov E."/>
        </authorList>
    </citation>
    <scope>NUCLEOTIDE SEQUENCE [LARGE SCALE GENOMIC DNA]</scope>
    <source>
        <strain evidence="2">DV1</strain>
        <tissue evidence="2">Whole organism</tissue>
    </source>
</reference>
<dbReference type="Proteomes" id="UP000215902">
    <property type="component" value="Unassembled WGS sequence"/>
</dbReference>
<keyword evidence="3" id="KW-1185">Reference proteome</keyword>
<evidence type="ECO:0000313" key="3">
    <source>
        <dbReference type="Proteomes" id="UP000215902"/>
    </source>
</evidence>
<protein>
    <submittedName>
        <fullName evidence="2">Uncharacterized protein</fullName>
    </submittedName>
</protein>
<name>A0A267H632_9PLAT</name>
<gene>
    <name evidence="1" type="ORF">BOX15_Mlig014521g1</name>
    <name evidence="2" type="ORF">BOX15_Mlig014521g2</name>
</gene>
<dbReference type="EMBL" id="NIVC01000035">
    <property type="protein sequence ID" value="PAA92999.1"/>
    <property type="molecule type" value="Genomic_DNA"/>
</dbReference>
<evidence type="ECO:0000313" key="1">
    <source>
        <dbReference type="EMBL" id="PAA63834.1"/>
    </source>
</evidence>
<evidence type="ECO:0000313" key="2">
    <source>
        <dbReference type="EMBL" id="PAA92999.1"/>
    </source>
</evidence>